<evidence type="ECO:0000256" key="1">
    <source>
        <dbReference type="SAM" id="SignalP"/>
    </source>
</evidence>
<reference evidence="2" key="1">
    <citation type="submission" date="2021-05" db="EMBL/GenBank/DDBJ databases">
        <title>Energy efficiency and biological interactions define the core microbiome of deep oligotrophic groundwater.</title>
        <authorList>
            <person name="Mehrshad M."/>
            <person name="Lopez-Fernandez M."/>
            <person name="Bell E."/>
            <person name="Bernier-Latmani R."/>
            <person name="Bertilsson S."/>
            <person name="Dopson M."/>
        </authorList>
    </citation>
    <scope>NUCLEOTIDE SEQUENCE</scope>
    <source>
        <strain evidence="2">Modern_marine.mb.64</strain>
    </source>
</reference>
<feature type="signal peptide" evidence="1">
    <location>
        <begin position="1"/>
        <end position="21"/>
    </location>
</feature>
<accession>A0A948S1F7</accession>
<proteinExistence type="predicted"/>
<dbReference type="InterPro" id="IPR012334">
    <property type="entry name" value="Pectin_lyas_fold"/>
</dbReference>
<dbReference type="EMBL" id="JAHJDP010000120">
    <property type="protein sequence ID" value="MBU2693434.1"/>
    <property type="molecule type" value="Genomic_DNA"/>
</dbReference>
<dbReference type="Proteomes" id="UP000777784">
    <property type="component" value="Unassembled WGS sequence"/>
</dbReference>
<dbReference type="InterPro" id="IPR011050">
    <property type="entry name" value="Pectin_lyase_fold/virulence"/>
</dbReference>
<organism evidence="2 3">
    <name type="scientific">Eiseniibacteriota bacterium</name>
    <dbReference type="NCBI Taxonomy" id="2212470"/>
    <lineage>
        <taxon>Bacteria</taxon>
        <taxon>Candidatus Eiseniibacteriota</taxon>
    </lineage>
</organism>
<dbReference type="Gene3D" id="2.160.20.10">
    <property type="entry name" value="Single-stranded right-handed beta-helix, Pectin lyase-like"/>
    <property type="match status" value="1"/>
</dbReference>
<comment type="caution">
    <text evidence="2">The sequence shown here is derived from an EMBL/GenBank/DDBJ whole genome shotgun (WGS) entry which is preliminary data.</text>
</comment>
<name>A0A948S1F7_UNCEI</name>
<feature type="chain" id="PRO_5036888256" evidence="1">
    <location>
        <begin position="22"/>
        <end position="392"/>
    </location>
</feature>
<sequence length="392" mass="42316">MVSRQVLIVLVISLMPAVSSATTWNVYEDGSGDAPFIQAAIDSAASRDTVRVWPGTYDEDPILIYGKSLQLESTGGAEMTTIPSLYWIYGNGPETVIVSGFRIVEVNGQPAFRVALINRFEIRQCIIEGFGDNSSVAGVEEFSIDECVFRDNINQHDQAGGALAIESVHRGDITNCLFIGNQTTHWNEGGNPDLGGGGALNAWTASGYGPLRISGNLFVGNEAPRTGAVMIAGNIEFFNNTVVGNTSDLAAVYLAPDDEATIHHNVFASNDPYGLYVWLHTGWQRCCCNGYWENTGWPDFYNHEGQWAGPCLGCEDIDDWADVMMDPLFCDPDLEDYHLQNSSPLLPENHPPGSEDCGGLIGAFGAGCASSSVSEPAKPIPSSWGQIKATYK</sequence>
<protein>
    <submittedName>
        <fullName evidence="2">DUF1565 domain-containing protein</fullName>
    </submittedName>
</protein>
<dbReference type="SUPFAM" id="SSF51126">
    <property type="entry name" value="Pectin lyase-like"/>
    <property type="match status" value="1"/>
</dbReference>
<keyword evidence="1" id="KW-0732">Signal</keyword>
<evidence type="ECO:0000313" key="3">
    <source>
        <dbReference type="Proteomes" id="UP000777784"/>
    </source>
</evidence>
<evidence type="ECO:0000313" key="2">
    <source>
        <dbReference type="EMBL" id="MBU2693434.1"/>
    </source>
</evidence>
<gene>
    <name evidence="2" type="ORF">KJ970_21155</name>
</gene>
<dbReference type="AlphaFoldDB" id="A0A948S1F7"/>